<comment type="caution">
    <text evidence="1">The sequence shown here is derived from an EMBL/GenBank/DDBJ whole genome shotgun (WGS) entry which is preliminary data.</text>
</comment>
<dbReference type="Proteomes" id="UP001556367">
    <property type="component" value="Unassembled WGS sequence"/>
</dbReference>
<proteinExistence type="predicted"/>
<keyword evidence="2" id="KW-1185">Reference proteome</keyword>
<protein>
    <submittedName>
        <fullName evidence="1">Uncharacterized protein</fullName>
    </submittedName>
</protein>
<evidence type="ECO:0000313" key="1">
    <source>
        <dbReference type="EMBL" id="KAL0957328.1"/>
    </source>
</evidence>
<sequence length="241" mass="26131">MINPTVFTPQAGADCIPLAPHDDKDYLIIDHSDDDLGVPVNPRTRSSPDQLDSFEVHAGPSTRQLIFRTTRGASAASAAPAASTLPLTGLGMSRLRKMHRQQIDAAEDAPIYVPSDDIQQFSDEPSATSKPPKGFVMKRVSTFKGMDKGKGKAEGPRLDLTAVSKKHGMKPKKLDVKVGAPRSQCFSFLTQGLIMRSKPAKIKLTFHEEGRGPPRILSFALDREIGSLEVPSSSVRGLFRG</sequence>
<evidence type="ECO:0000313" key="2">
    <source>
        <dbReference type="Proteomes" id="UP001556367"/>
    </source>
</evidence>
<reference evidence="2" key="1">
    <citation type="submission" date="2024-06" db="EMBL/GenBank/DDBJ databases">
        <title>Multi-omics analyses provide insights into the biosynthesis of the anticancer antibiotic pleurotin in Hohenbuehelia grisea.</title>
        <authorList>
            <person name="Weaver J.A."/>
            <person name="Alberti F."/>
        </authorList>
    </citation>
    <scope>NUCLEOTIDE SEQUENCE [LARGE SCALE GENOMIC DNA]</scope>
    <source>
        <strain evidence="2">T-177</strain>
    </source>
</reference>
<organism evidence="1 2">
    <name type="scientific">Hohenbuehelia grisea</name>
    <dbReference type="NCBI Taxonomy" id="104357"/>
    <lineage>
        <taxon>Eukaryota</taxon>
        <taxon>Fungi</taxon>
        <taxon>Dikarya</taxon>
        <taxon>Basidiomycota</taxon>
        <taxon>Agaricomycotina</taxon>
        <taxon>Agaricomycetes</taxon>
        <taxon>Agaricomycetidae</taxon>
        <taxon>Agaricales</taxon>
        <taxon>Pleurotineae</taxon>
        <taxon>Pleurotaceae</taxon>
        <taxon>Hohenbuehelia</taxon>
    </lineage>
</organism>
<name>A0ABR3JPM5_9AGAR</name>
<accession>A0ABR3JPM5</accession>
<gene>
    <name evidence="1" type="ORF">HGRIS_001136</name>
</gene>
<dbReference type="EMBL" id="JASNQZ010000005">
    <property type="protein sequence ID" value="KAL0957328.1"/>
    <property type="molecule type" value="Genomic_DNA"/>
</dbReference>